<proteinExistence type="predicted"/>
<evidence type="ECO:0000313" key="4">
    <source>
        <dbReference type="Proteomes" id="UP000307244"/>
    </source>
</evidence>
<dbReference type="InterPro" id="IPR035992">
    <property type="entry name" value="Ricin_B-like_lectins"/>
</dbReference>
<organism evidence="3 4">
    <name type="scientific">Pedobacter frigoris</name>
    <dbReference type="NCBI Taxonomy" id="2571272"/>
    <lineage>
        <taxon>Bacteria</taxon>
        <taxon>Pseudomonadati</taxon>
        <taxon>Bacteroidota</taxon>
        <taxon>Sphingobacteriia</taxon>
        <taxon>Sphingobacteriales</taxon>
        <taxon>Sphingobacteriaceae</taxon>
        <taxon>Pedobacter</taxon>
    </lineage>
</organism>
<evidence type="ECO:0000313" key="3">
    <source>
        <dbReference type="EMBL" id="TKC08585.1"/>
    </source>
</evidence>
<comment type="caution">
    <text evidence="3">The sequence shown here is derived from an EMBL/GenBank/DDBJ whole genome shotgun (WGS) entry which is preliminary data.</text>
</comment>
<dbReference type="PROSITE" id="PS50231">
    <property type="entry name" value="RICIN_B_LECTIN"/>
    <property type="match status" value="1"/>
</dbReference>
<keyword evidence="1" id="KW-0732">Signal</keyword>
<dbReference type="Gene3D" id="2.80.10.50">
    <property type="match status" value="2"/>
</dbReference>
<feature type="domain" description="Ricin B lectin" evidence="2">
    <location>
        <begin position="285"/>
        <end position="427"/>
    </location>
</feature>
<keyword evidence="4" id="KW-1185">Reference proteome</keyword>
<name>A0A4U1CPA7_9SPHI</name>
<dbReference type="PROSITE" id="PS51257">
    <property type="entry name" value="PROKAR_LIPOPROTEIN"/>
    <property type="match status" value="1"/>
</dbReference>
<dbReference type="SUPFAM" id="SSF50370">
    <property type="entry name" value="Ricin B-like lectins"/>
    <property type="match status" value="1"/>
</dbReference>
<dbReference type="InterPro" id="IPR000772">
    <property type="entry name" value="Ricin_B_lectin"/>
</dbReference>
<feature type="chain" id="PRO_5020480492" description="Ricin B lectin domain-containing protein" evidence="1">
    <location>
        <begin position="31"/>
        <end position="429"/>
    </location>
</feature>
<sequence>MKNVVSIQQKPVILQMLMLLAMALFSCSKATPFNQEGNSKRHPSELSTVQNLNLGAGQIVAAHRANELLKVDEIINAGIKSLEVDIFVGLKNGQPTLLVGHEAATATGQTLAQYFQNLNQKMPNFEHLWLDCKDLNGSANEQLFLTTLNSMDALYGIKNRVLVESKYIPYLVSFKQQGWTVSYYSNWEDVYGKTEAQQQTAMTEMFNKLTTYGIDGISYDASVNTPMKNFFATKTVGGNSVQMYAWALSRYYLEADLATKLAQYSNLSVLLITFKFNYPATLINGAKYKIVAAVNLNSVVDVNSSSPVNGTAVTLWSNNYPTSNNQVWLLRSLGNGDYAFKSVADTTKALSVTGGSSSNSTPIEVYNFSNSTAQKWKINHLGEGYYNMTPACAPGKNLDVNGGSTTNGTMIDIYTAHQYNAQKFRLVKQ</sequence>
<dbReference type="AlphaFoldDB" id="A0A4U1CPA7"/>
<reference evidence="3 4" key="1">
    <citation type="submission" date="2019-04" db="EMBL/GenBank/DDBJ databases">
        <title>Pedobacter sp. RP-3-15 sp. nov., isolated from Arctic soil.</title>
        <authorList>
            <person name="Dahal R.H."/>
            <person name="Kim D.-U."/>
        </authorList>
    </citation>
    <scope>NUCLEOTIDE SEQUENCE [LARGE SCALE GENOMIC DNA]</scope>
    <source>
        <strain evidence="3 4">RP-3-15</strain>
    </source>
</reference>
<dbReference type="RefSeq" id="WP_136834006.1">
    <property type="nucleotide sequence ID" value="NZ_SWBQ01000001.1"/>
</dbReference>
<evidence type="ECO:0000259" key="2">
    <source>
        <dbReference type="SMART" id="SM00458"/>
    </source>
</evidence>
<dbReference type="CDD" id="cd00161">
    <property type="entry name" value="beta-trefoil_Ricin-like"/>
    <property type="match status" value="1"/>
</dbReference>
<dbReference type="SMART" id="SM00458">
    <property type="entry name" value="RICIN"/>
    <property type="match status" value="1"/>
</dbReference>
<feature type="signal peptide" evidence="1">
    <location>
        <begin position="1"/>
        <end position="30"/>
    </location>
</feature>
<evidence type="ECO:0000256" key="1">
    <source>
        <dbReference type="SAM" id="SignalP"/>
    </source>
</evidence>
<dbReference type="OrthoDB" id="692964at2"/>
<protein>
    <recommendedName>
        <fullName evidence="2">Ricin B lectin domain-containing protein</fullName>
    </recommendedName>
</protein>
<dbReference type="Pfam" id="PF14200">
    <property type="entry name" value="RicinB_lectin_2"/>
    <property type="match status" value="1"/>
</dbReference>
<gene>
    <name evidence="3" type="ORF">FA047_00335</name>
</gene>
<dbReference type="EMBL" id="SWBQ01000001">
    <property type="protein sequence ID" value="TKC08585.1"/>
    <property type="molecule type" value="Genomic_DNA"/>
</dbReference>
<accession>A0A4U1CPA7</accession>
<dbReference type="Proteomes" id="UP000307244">
    <property type="component" value="Unassembled WGS sequence"/>
</dbReference>